<dbReference type="PANTHER" id="PTHR43337:SF1">
    <property type="entry name" value="XANTHINE_URACIL PERMEASE C887.17-RELATED"/>
    <property type="match status" value="1"/>
</dbReference>
<keyword evidence="6 8" id="KW-0472">Membrane</keyword>
<keyword evidence="10" id="KW-1185">Reference proteome</keyword>
<dbReference type="Pfam" id="PF00860">
    <property type="entry name" value="Xan_ur_permease"/>
    <property type="match status" value="1"/>
</dbReference>
<name>A0A1T4MWB8_9ACTN</name>
<feature type="transmembrane region" description="Helical" evidence="8">
    <location>
        <begin position="303"/>
        <end position="321"/>
    </location>
</feature>
<gene>
    <name evidence="9" type="ORF">SAMN02745673_01165</name>
</gene>
<accession>A0A1T4MWB8</accession>
<dbReference type="AlphaFoldDB" id="A0A1T4MWB8"/>
<dbReference type="PANTHER" id="PTHR43337">
    <property type="entry name" value="XANTHINE/URACIL PERMEASE C887.17-RELATED"/>
    <property type="match status" value="1"/>
</dbReference>
<evidence type="ECO:0000256" key="6">
    <source>
        <dbReference type="ARBA" id="ARBA00023136"/>
    </source>
</evidence>
<feature type="region of interest" description="Disordered" evidence="7">
    <location>
        <begin position="1"/>
        <end position="21"/>
    </location>
</feature>
<dbReference type="STRING" id="1122192.SAMN02745673_01165"/>
<feature type="transmembrane region" description="Helical" evidence="8">
    <location>
        <begin position="349"/>
        <end position="372"/>
    </location>
</feature>
<sequence>MKQPPVPPSTTSSPSTQRGLKGRLDGYFQISARGSDFGRETRGGLAMFFAMAYIVVLNPLIIGTAVDGEGALVGGAEDVSVAIPMVAAVTSLVAGVMTILMGIVGRYPLGLAAGMGLNATLAVTIAPDMTWADAMGLVVIEGLILLVLVLTGFRTAVFRAIPAGLKTAIAVGLGLFLTLVGFVNAGFIRRVPDAANSTVPVQLGGPGGLAGWPLLVFVVGLFLTIVLLVRKVKGAMLIGIIAATVLAIVVEAVASIGPSAGGEDGPNPTGWSLNVPELSGSVIGIPDFGLIGEFNLLGGFREVGIVAALLLVFTLLLADFFDTMGTMVGVAGQAGLLTKDGDLPGARNVLVVDSLAAAAGGAASASSATVYAESAAAAGEGARTGFASVIAGVLFLIATLFSPLVNLVPFEAATPVLIVVGFLMMTQVTRIDFSDYSIAIPAFLTIVVMPFSYSIAHGIGAGFVSYTIIKVAQGRFKEIHPLMWIVAVAFLVFFCMGPIEAALGMA</sequence>
<feature type="transmembrane region" description="Helical" evidence="8">
    <location>
        <begin position="407"/>
        <end position="426"/>
    </location>
</feature>
<feature type="transmembrane region" description="Helical" evidence="8">
    <location>
        <begin position="384"/>
        <end position="401"/>
    </location>
</feature>
<dbReference type="RefSeq" id="WP_078760581.1">
    <property type="nucleotide sequence ID" value="NZ_FUWS01000003.1"/>
</dbReference>
<dbReference type="GO" id="GO:0012505">
    <property type="term" value="C:endomembrane system"/>
    <property type="evidence" value="ECO:0007669"/>
    <property type="project" value="UniProtKB-SubCell"/>
</dbReference>
<evidence type="ECO:0000256" key="4">
    <source>
        <dbReference type="ARBA" id="ARBA00022692"/>
    </source>
</evidence>
<evidence type="ECO:0000313" key="9">
    <source>
        <dbReference type="EMBL" id="SJZ71253.1"/>
    </source>
</evidence>
<feature type="transmembrane region" description="Helical" evidence="8">
    <location>
        <begin position="438"/>
        <end position="469"/>
    </location>
</feature>
<evidence type="ECO:0000256" key="7">
    <source>
        <dbReference type="SAM" id="MobiDB-lite"/>
    </source>
</evidence>
<feature type="transmembrane region" description="Helical" evidence="8">
    <location>
        <begin position="107"/>
        <end position="125"/>
    </location>
</feature>
<protein>
    <submittedName>
        <fullName evidence="9">Putative MFS transporter, AGZA family, xanthine/uracil permease</fullName>
    </submittedName>
</protein>
<evidence type="ECO:0000256" key="5">
    <source>
        <dbReference type="ARBA" id="ARBA00022989"/>
    </source>
</evidence>
<feature type="transmembrane region" description="Helical" evidence="8">
    <location>
        <begin position="81"/>
        <end position="100"/>
    </location>
</feature>
<proteinExistence type="inferred from homology"/>
<keyword evidence="3" id="KW-0813">Transport</keyword>
<feature type="transmembrane region" description="Helical" evidence="8">
    <location>
        <begin position="209"/>
        <end position="229"/>
    </location>
</feature>
<dbReference type="GO" id="GO:0005345">
    <property type="term" value="F:purine nucleobase transmembrane transporter activity"/>
    <property type="evidence" value="ECO:0007669"/>
    <property type="project" value="TreeGrafter"/>
</dbReference>
<dbReference type="GO" id="GO:0005886">
    <property type="term" value="C:plasma membrane"/>
    <property type="evidence" value="ECO:0007669"/>
    <property type="project" value="TreeGrafter"/>
</dbReference>
<reference evidence="9 10" key="1">
    <citation type="submission" date="2017-02" db="EMBL/GenBank/DDBJ databases">
        <authorList>
            <person name="Peterson S.W."/>
        </authorList>
    </citation>
    <scope>NUCLEOTIDE SEQUENCE [LARGE SCALE GENOMIC DNA]</scope>
    <source>
        <strain evidence="9 10">DSM 45154</strain>
    </source>
</reference>
<dbReference type="InterPro" id="IPR006043">
    <property type="entry name" value="NCS2"/>
</dbReference>
<feature type="transmembrane region" description="Helical" evidence="8">
    <location>
        <begin position="236"/>
        <end position="258"/>
    </location>
</feature>
<dbReference type="InterPro" id="IPR045018">
    <property type="entry name" value="Azg-like"/>
</dbReference>
<dbReference type="EMBL" id="FUWS01000003">
    <property type="protein sequence ID" value="SJZ71253.1"/>
    <property type="molecule type" value="Genomic_DNA"/>
</dbReference>
<dbReference type="Proteomes" id="UP000190637">
    <property type="component" value="Unassembled WGS sequence"/>
</dbReference>
<evidence type="ECO:0000256" key="1">
    <source>
        <dbReference type="ARBA" id="ARBA00004127"/>
    </source>
</evidence>
<feature type="transmembrane region" description="Helical" evidence="8">
    <location>
        <begin position="481"/>
        <end position="503"/>
    </location>
</feature>
<evidence type="ECO:0000256" key="3">
    <source>
        <dbReference type="ARBA" id="ARBA00022448"/>
    </source>
</evidence>
<feature type="transmembrane region" description="Helical" evidence="8">
    <location>
        <begin position="43"/>
        <end position="61"/>
    </location>
</feature>
<feature type="transmembrane region" description="Helical" evidence="8">
    <location>
        <begin position="165"/>
        <end position="189"/>
    </location>
</feature>
<evidence type="ECO:0000313" key="10">
    <source>
        <dbReference type="Proteomes" id="UP000190637"/>
    </source>
</evidence>
<organism evidence="9 10">
    <name type="scientific">Marinactinospora thermotolerans DSM 45154</name>
    <dbReference type="NCBI Taxonomy" id="1122192"/>
    <lineage>
        <taxon>Bacteria</taxon>
        <taxon>Bacillati</taxon>
        <taxon>Actinomycetota</taxon>
        <taxon>Actinomycetes</taxon>
        <taxon>Streptosporangiales</taxon>
        <taxon>Nocardiopsidaceae</taxon>
        <taxon>Marinactinospora</taxon>
    </lineage>
</organism>
<keyword evidence="5 8" id="KW-1133">Transmembrane helix</keyword>
<evidence type="ECO:0000256" key="8">
    <source>
        <dbReference type="SAM" id="Phobius"/>
    </source>
</evidence>
<comment type="subcellular location">
    <subcellularLocation>
        <location evidence="1">Endomembrane system</location>
        <topology evidence="1">Multi-pass membrane protein</topology>
    </subcellularLocation>
</comment>
<feature type="transmembrane region" description="Helical" evidence="8">
    <location>
        <begin position="131"/>
        <end position="153"/>
    </location>
</feature>
<evidence type="ECO:0000256" key="2">
    <source>
        <dbReference type="ARBA" id="ARBA00005697"/>
    </source>
</evidence>
<keyword evidence="4 8" id="KW-0812">Transmembrane</keyword>
<comment type="similarity">
    <text evidence="2">Belongs to the nucleobase:cation symporter-2 (NCS2) (TC 2.A.40) family. Azg-like subfamily.</text>
</comment>
<dbReference type="OrthoDB" id="9808458at2"/>